<reference evidence="10" key="1">
    <citation type="submission" date="2022-08" db="EMBL/GenBank/DDBJ databases">
        <authorList>
            <person name="Marques A."/>
        </authorList>
    </citation>
    <scope>NUCLEOTIDE SEQUENCE</scope>
    <source>
        <strain evidence="10">RhyPub2mFocal</strain>
        <tissue evidence="10">Leaves</tissue>
    </source>
</reference>
<dbReference type="InterPro" id="IPR006918">
    <property type="entry name" value="COBRA_pln"/>
</dbReference>
<feature type="chain" id="PRO_5043496592" evidence="8">
    <location>
        <begin position="30"/>
        <end position="692"/>
    </location>
</feature>
<comment type="subcellular location">
    <subcellularLocation>
        <location evidence="1">Cell membrane</location>
    </subcellularLocation>
</comment>
<comment type="caution">
    <text evidence="10">The sequence shown here is derived from an EMBL/GenBank/DDBJ whole genome shotgun (WGS) entry which is preliminary data.</text>
</comment>
<feature type="transmembrane region" description="Helical" evidence="7">
    <location>
        <begin position="670"/>
        <end position="690"/>
    </location>
</feature>
<dbReference type="Pfam" id="PF04833">
    <property type="entry name" value="COBRA"/>
    <property type="match status" value="1"/>
</dbReference>
<accession>A0AAV8EV75</accession>
<keyword evidence="7" id="KW-0812">Transmembrane</keyword>
<dbReference type="GO" id="GO:0005886">
    <property type="term" value="C:plasma membrane"/>
    <property type="evidence" value="ECO:0007669"/>
    <property type="project" value="UniProtKB-SubCell"/>
</dbReference>
<dbReference type="EMBL" id="JAMFTS010000002">
    <property type="protein sequence ID" value="KAJ4783390.1"/>
    <property type="molecule type" value="Genomic_DNA"/>
</dbReference>
<keyword evidence="4 8" id="KW-0732">Signal</keyword>
<feature type="signal peptide" evidence="8">
    <location>
        <begin position="1"/>
        <end position="29"/>
    </location>
</feature>
<gene>
    <name evidence="10" type="ORF">LUZ62_034636</name>
</gene>
<sequence>MAILHQKHLLLISLLFLLSIFLFPTLTTPQPDLPIHPDSIQRHLLQVLPGSNNDTNTTRPDVDCNGILLSYNLDNMTRIRPFMKDNDSQPFGFGATASLQNSYTFTLRNYTLLIAFAHREILVSMVGAVLTEDYPLPYNTTKSQFVSFSGYPNPDLPTPIATGGDLNKVVANITLTGTLFGSKDPLPTNLTLADPSWDCTNMTRGEGKFANFTSVCCIPNPNHMPKEEIISTDEIYDRLIDPATDYQPRYAGNITISYDVLLTYAGSYLAQVTITNKDELTRLDQWKLSWKWRRNEFIYSIKGAYTSVTGSSECLFGPQGKYYQGMDFTNVTNCQRNPTVLDLPPWRYNDSDVGRIPYCCRNGTIFPKMVNASAYKSAFQMLVFKMPPDLDRFRLYSPDNFTITSASPMSHQYKCSEPMRVSPNDFPDPSGLSLNSTAVASWHVTCNITSTITPKCCVSFSAYYNESVMPCRTCACGCPEITTGPPCSTKAPAVLIPQEALLQRYDNRTMKQLQWAEKNHLTLPNPLPCGDYCGLNINWHILNQTTNKDYFNARMTVMNWDNFSYSDWYLTVKINPAFVSFSRSVGMNTSTVGNDTLILTAGNINTSYLIGVSNDSNPGMQQGVIMFKELMNMKLQNGDGNPVKVYFNGMECSMPEGILSDTTTSRAQKMSGHSILALVLITVLVNLLIIGL</sequence>
<evidence type="ECO:0000256" key="3">
    <source>
        <dbReference type="ARBA" id="ARBA00022475"/>
    </source>
</evidence>
<dbReference type="InterPro" id="IPR056900">
    <property type="entry name" value="COB_C"/>
</dbReference>
<keyword evidence="7" id="KW-1133">Transmembrane helix</keyword>
<evidence type="ECO:0000256" key="8">
    <source>
        <dbReference type="SAM" id="SignalP"/>
    </source>
</evidence>
<dbReference type="GO" id="GO:0010215">
    <property type="term" value="P:cellulose microfibril organization"/>
    <property type="evidence" value="ECO:0007669"/>
    <property type="project" value="InterPro"/>
</dbReference>
<evidence type="ECO:0000256" key="1">
    <source>
        <dbReference type="ARBA" id="ARBA00004236"/>
    </source>
</evidence>
<evidence type="ECO:0000256" key="4">
    <source>
        <dbReference type="ARBA" id="ARBA00022729"/>
    </source>
</evidence>
<evidence type="ECO:0000256" key="2">
    <source>
        <dbReference type="ARBA" id="ARBA00005507"/>
    </source>
</evidence>
<organism evidence="10 11">
    <name type="scientific">Rhynchospora pubera</name>
    <dbReference type="NCBI Taxonomy" id="906938"/>
    <lineage>
        <taxon>Eukaryota</taxon>
        <taxon>Viridiplantae</taxon>
        <taxon>Streptophyta</taxon>
        <taxon>Embryophyta</taxon>
        <taxon>Tracheophyta</taxon>
        <taxon>Spermatophyta</taxon>
        <taxon>Magnoliopsida</taxon>
        <taxon>Liliopsida</taxon>
        <taxon>Poales</taxon>
        <taxon>Cyperaceae</taxon>
        <taxon>Cyperoideae</taxon>
        <taxon>Rhynchosporeae</taxon>
        <taxon>Rhynchospora</taxon>
    </lineage>
</organism>
<proteinExistence type="inferred from homology"/>
<evidence type="ECO:0000313" key="10">
    <source>
        <dbReference type="EMBL" id="KAJ4783390.1"/>
    </source>
</evidence>
<comment type="similarity">
    <text evidence="2">Belongs to the COBRA family.</text>
</comment>
<dbReference type="PANTHER" id="PTHR31052">
    <property type="entry name" value="COBRA-LIKE PROTEIN 7"/>
    <property type="match status" value="1"/>
</dbReference>
<dbReference type="AlphaFoldDB" id="A0AAV8EV75"/>
<evidence type="ECO:0000256" key="7">
    <source>
        <dbReference type="SAM" id="Phobius"/>
    </source>
</evidence>
<dbReference type="PANTHER" id="PTHR31052:SF3">
    <property type="entry name" value="COBRA-LIKE PROTEIN 7"/>
    <property type="match status" value="1"/>
</dbReference>
<keyword evidence="3" id="KW-1003">Cell membrane</keyword>
<dbReference type="Proteomes" id="UP001140206">
    <property type="component" value="Chromosome 2"/>
</dbReference>
<evidence type="ECO:0000256" key="6">
    <source>
        <dbReference type="ARBA" id="ARBA00023180"/>
    </source>
</evidence>
<evidence type="ECO:0000256" key="5">
    <source>
        <dbReference type="ARBA" id="ARBA00023136"/>
    </source>
</evidence>
<protein>
    <submittedName>
        <fullName evidence="10">Protein COBRA</fullName>
    </submittedName>
</protein>
<keyword evidence="11" id="KW-1185">Reference proteome</keyword>
<keyword evidence="5 7" id="KW-0472">Membrane</keyword>
<evidence type="ECO:0000259" key="9">
    <source>
        <dbReference type="Pfam" id="PF25079"/>
    </source>
</evidence>
<evidence type="ECO:0000313" key="11">
    <source>
        <dbReference type="Proteomes" id="UP001140206"/>
    </source>
</evidence>
<dbReference type="Pfam" id="PF25079">
    <property type="entry name" value="COB_C"/>
    <property type="match status" value="1"/>
</dbReference>
<feature type="domain" description="COBRA C-terminal" evidence="9">
    <location>
        <begin position="455"/>
        <end position="656"/>
    </location>
</feature>
<keyword evidence="6" id="KW-0325">Glycoprotein</keyword>
<name>A0AAV8EV75_9POAL</name>